<organism evidence="1 2">
    <name type="scientific">Vibrio phage phi-Grn1</name>
    <dbReference type="NCBI Taxonomy" id="1747713"/>
    <lineage>
        <taxon>Viruses</taxon>
        <taxon>Duplodnaviria</taxon>
        <taxon>Heunggongvirae</taxon>
        <taxon>Uroviricota</taxon>
        <taxon>Caudoviricetes</taxon>
        <taxon>Pantevenvirales</taxon>
        <taxon>Straboviridae</taxon>
        <taxon>Schizotequatrovirus</taxon>
        <taxon>Schizotequatrovirus valkk3</taxon>
    </lineage>
</organism>
<gene>
    <name evidence="1" type="ORF">phiGrn1_0342</name>
</gene>
<dbReference type="Proteomes" id="UP000230575">
    <property type="component" value="Segment"/>
</dbReference>
<name>A0A140B3I5_9CAUD</name>
<dbReference type="EMBL" id="KT919972">
    <property type="protein sequence ID" value="ALP47107.1"/>
    <property type="molecule type" value="Genomic_DNA"/>
</dbReference>
<accession>A0A140B3I5</accession>
<evidence type="ECO:0000313" key="1">
    <source>
        <dbReference type="EMBL" id="ALP47107.1"/>
    </source>
</evidence>
<sequence length="165" mass="20512">MTYRKFDLRENFEHCTDEQMTNLHFVFDKVEPYWRDCKMLTEEQRYRLAQCHTMAVAQTLRNAIIDRERHQIMERLRQEEADRIYDGDVSKLYLYYPHHLVDDEYKVKALWWVEYCDEDIENIEAALVKSRYSEGRFMTRDRYHLETMMNVFDVVREKLERRYLM</sequence>
<evidence type="ECO:0000313" key="2">
    <source>
        <dbReference type="Proteomes" id="UP000230575"/>
    </source>
</evidence>
<reference evidence="1 2" key="1">
    <citation type="journal article" date="2016" name="Front. Microbiol.">
        <title>Comparative Functional Genomic Analysis of Two Vibrio Phages Reveals Complex Metabolic Interactions with the Host Cell.</title>
        <authorList>
            <person name="Skliros D."/>
            <person name="Kalatzis P.G."/>
            <person name="Katharios P."/>
            <person name="Flemetakis E."/>
        </authorList>
    </citation>
    <scope>NUCLEOTIDE SEQUENCE [LARGE SCALE GENOMIC DNA]</scope>
</reference>
<proteinExistence type="predicted"/>
<protein>
    <submittedName>
        <fullName evidence="1">Uncharacterized protein</fullName>
    </submittedName>
</protein>